<gene>
    <name evidence="2" type="ORF">KY46_11360</name>
</gene>
<dbReference type="AlphaFoldDB" id="A0A0F5VCF4"/>
<evidence type="ECO:0008006" key="4">
    <source>
        <dbReference type="Google" id="ProtNLM"/>
    </source>
</evidence>
<proteinExistence type="predicted"/>
<accession>A0A0F5VCF4</accession>
<name>A0A0F5VCF4_9GAMM</name>
<dbReference type="EMBL" id="JWYV01000008">
    <property type="protein sequence ID" value="KKC99803.1"/>
    <property type="molecule type" value="Genomic_DNA"/>
</dbReference>
<evidence type="ECO:0000313" key="3">
    <source>
        <dbReference type="Proteomes" id="UP000033633"/>
    </source>
</evidence>
<evidence type="ECO:0000256" key="1">
    <source>
        <dbReference type="SAM" id="SignalP"/>
    </source>
</evidence>
<evidence type="ECO:0000313" key="2">
    <source>
        <dbReference type="EMBL" id="KKC99803.1"/>
    </source>
</evidence>
<organism evidence="2 3">
    <name type="scientific">Photobacterium halotolerans</name>
    <dbReference type="NCBI Taxonomy" id="265726"/>
    <lineage>
        <taxon>Bacteria</taxon>
        <taxon>Pseudomonadati</taxon>
        <taxon>Pseudomonadota</taxon>
        <taxon>Gammaproteobacteria</taxon>
        <taxon>Vibrionales</taxon>
        <taxon>Vibrionaceae</taxon>
        <taxon>Photobacterium</taxon>
    </lineage>
</organism>
<feature type="chain" id="PRO_5002496263" description="Lipoprotein" evidence="1">
    <location>
        <begin position="19"/>
        <end position="201"/>
    </location>
</feature>
<keyword evidence="3" id="KW-1185">Reference proteome</keyword>
<dbReference type="PATRIC" id="fig|265726.11.peg.4429"/>
<comment type="caution">
    <text evidence="2">The sequence shown here is derived from an EMBL/GenBank/DDBJ whole genome shotgun (WGS) entry which is preliminary data.</text>
</comment>
<feature type="signal peptide" evidence="1">
    <location>
        <begin position="1"/>
        <end position="18"/>
    </location>
</feature>
<reference evidence="2 3" key="1">
    <citation type="submission" date="2014-12" db="EMBL/GenBank/DDBJ databases">
        <title>Mercury Reductase activity and rhizosphere competence traits in the genome of root associated Photobacterium halotolerans MELD1.</title>
        <authorList>
            <person name="Mathew D.C."/>
            <person name="Huang C.-C."/>
        </authorList>
    </citation>
    <scope>NUCLEOTIDE SEQUENCE [LARGE SCALE GENOMIC DNA]</scope>
    <source>
        <strain evidence="2 3">MELD1</strain>
    </source>
</reference>
<dbReference type="PROSITE" id="PS51257">
    <property type="entry name" value="PROKAR_LIPOPROTEIN"/>
    <property type="match status" value="1"/>
</dbReference>
<protein>
    <recommendedName>
        <fullName evidence="4">Lipoprotein</fullName>
    </recommendedName>
</protein>
<sequence length="201" mass="21898">MKTRLTLTAIFMASFALSGCTSTPGSTAQTETANPATATQDILDASACIGSTEPPAAWVSKLNLVDDPQLLASSLGQPTKGKLCQGKVYEVKEGESLTVFRAWNSTNPNSQFGAWWAANQPNGKVAQYREGYEICYQWSPLDKMTRCELKPGSKLVIGNGQSAQCSEWLTYPVSAEQQLYLEDTETLVSNCQTYDAVFGWE</sequence>
<dbReference type="RefSeq" id="WP_046220738.1">
    <property type="nucleotide sequence ID" value="NZ_JWYV01000008.1"/>
</dbReference>
<keyword evidence="1" id="KW-0732">Signal</keyword>
<dbReference type="Proteomes" id="UP000033633">
    <property type="component" value="Unassembled WGS sequence"/>
</dbReference>
<dbReference type="OrthoDB" id="6213638at2"/>